<feature type="region of interest" description="Disordered" evidence="1">
    <location>
        <begin position="81"/>
        <end position="117"/>
    </location>
</feature>
<keyword evidence="3" id="KW-1185">Reference proteome</keyword>
<evidence type="ECO:0000313" key="3">
    <source>
        <dbReference type="Proteomes" id="UP001302652"/>
    </source>
</evidence>
<evidence type="ECO:0000256" key="1">
    <source>
        <dbReference type="SAM" id="MobiDB-lite"/>
    </source>
</evidence>
<reference evidence="2 3" key="1">
    <citation type="submission" date="2023-10" db="EMBL/GenBank/DDBJ databases">
        <title>Surface-active antibiotics is a multifunctional adaptation for post-fire microbes.</title>
        <authorList>
            <person name="Liu M.D."/>
            <person name="Du Y."/>
            <person name="Koupaei S.K."/>
            <person name="Kim N.R."/>
            <person name="Zhang W."/>
            <person name="Traxler M.F."/>
        </authorList>
    </citation>
    <scope>NUCLEOTIDE SEQUENCE [LARGE SCALE GENOMIC DNA]</scope>
    <source>
        <strain evidence="2 3">F3</strain>
    </source>
</reference>
<sequence>MSYHPPCICCTVPTGTAPSFRPAPAAGTHDAQPKAVTATASKIAALFYNTLRNDINYVDLGADYYEQRYQQRVLNMVTRRAESAGDNPTGQSGLRSESFSEKVSGAVRGRGRMTSPEERATLQELIGKATTAGACQALACAMVG</sequence>
<dbReference type="RefSeq" id="WP_317015726.1">
    <property type="nucleotide sequence ID" value="NZ_CP136511.1"/>
</dbReference>
<evidence type="ECO:0000313" key="2">
    <source>
        <dbReference type="EMBL" id="WOD13984.1"/>
    </source>
</evidence>
<organism evidence="2 3">
    <name type="scientific">Paraburkholderia kirstenboschensis</name>
    <dbReference type="NCBI Taxonomy" id="1245436"/>
    <lineage>
        <taxon>Bacteria</taxon>
        <taxon>Pseudomonadati</taxon>
        <taxon>Pseudomonadota</taxon>
        <taxon>Betaproteobacteria</taxon>
        <taxon>Burkholderiales</taxon>
        <taxon>Burkholderiaceae</taxon>
        <taxon>Paraburkholderia</taxon>
    </lineage>
</organism>
<protein>
    <submittedName>
        <fullName evidence="2">Uncharacterized protein</fullName>
    </submittedName>
</protein>
<name>A0ABZ0E9T7_9BURK</name>
<dbReference type="Proteomes" id="UP001302652">
    <property type="component" value="Chromosome 3"/>
</dbReference>
<proteinExistence type="predicted"/>
<accession>A0ABZ0E9T7</accession>
<feature type="compositionally biased region" description="Polar residues" evidence="1">
    <location>
        <begin position="86"/>
        <end position="97"/>
    </location>
</feature>
<gene>
    <name evidence="2" type="ORF">RW095_00075</name>
</gene>
<dbReference type="EMBL" id="CP136511">
    <property type="protein sequence ID" value="WOD13984.1"/>
    <property type="molecule type" value="Genomic_DNA"/>
</dbReference>